<dbReference type="RefSeq" id="WP_137732695.1">
    <property type="nucleotide sequence ID" value="NZ_BJCL01000004.1"/>
</dbReference>
<accession>A0A480AN71</accession>
<dbReference type="EMBL" id="BJCL01000004">
    <property type="protein sequence ID" value="GCL62941.1"/>
    <property type="molecule type" value="Genomic_DNA"/>
</dbReference>
<protein>
    <submittedName>
        <fullName evidence="2">Uncharacterized protein</fullName>
    </submittedName>
</protein>
<comment type="caution">
    <text evidence="2">The sequence shown here is derived from an EMBL/GenBank/DDBJ whole genome shotgun (WGS) entry which is preliminary data.</text>
</comment>
<evidence type="ECO:0000313" key="2">
    <source>
        <dbReference type="EMBL" id="GCL62941.1"/>
    </source>
</evidence>
<gene>
    <name evidence="2" type="ORF">AQPW35_20220</name>
</gene>
<evidence type="ECO:0000256" key="1">
    <source>
        <dbReference type="SAM" id="MobiDB-lite"/>
    </source>
</evidence>
<organism evidence="2 3">
    <name type="scientific">Pseudaquabacterium pictum</name>
    <dbReference type="NCBI Taxonomy" id="2315236"/>
    <lineage>
        <taxon>Bacteria</taxon>
        <taxon>Pseudomonadati</taxon>
        <taxon>Pseudomonadota</taxon>
        <taxon>Betaproteobacteria</taxon>
        <taxon>Burkholderiales</taxon>
        <taxon>Sphaerotilaceae</taxon>
        <taxon>Pseudaquabacterium</taxon>
    </lineage>
</organism>
<dbReference type="Proteomes" id="UP000301751">
    <property type="component" value="Unassembled WGS sequence"/>
</dbReference>
<feature type="region of interest" description="Disordered" evidence="1">
    <location>
        <begin position="173"/>
        <end position="192"/>
    </location>
</feature>
<keyword evidence="3" id="KW-1185">Reference proteome</keyword>
<dbReference type="AlphaFoldDB" id="A0A480AN71"/>
<proteinExistence type="predicted"/>
<reference evidence="3" key="1">
    <citation type="submission" date="2019-03" db="EMBL/GenBank/DDBJ databases">
        <title>Aquabacterium pictum sp.nov., the first bacteriochlorophyll a-containing freshwater bacterium in the genus Aquabacterium of the class Betaproteobacteria.</title>
        <authorList>
            <person name="Hirose S."/>
            <person name="Tank M."/>
            <person name="Hara E."/>
            <person name="Tamaki H."/>
            <person name="Takaichi S."/>
            <person name="Haruta S."/>
            <person name="Hanada S."/>
        </authorList>
    </citation>
    <scope>NUCLEOTIDE SEQUENCE [LARGE SCALE GENOMIC DNA]</scope>
    <source>
        <strain evidence="3">W35</strain>
    </source>
</reference>
<evidence type="ECO:0000313" key="3">
    <source>
        <dbReference type="Proteomes" id="UP000301751"/>
    </source>
</evidence>
<name>A0A480AN71_9BURK</name>
<sequence length="192" mass="21909">MNFAIEDCNLKVIRDFWGGRATLACGMTYRQLLETPPQEFLERPELLDWLLPVDFPASKTNGGPPSITAAQAATLWTDSEVSICCKTIFLHWMDINGFAHDSEGWVYTNRHAYGAAYELHRQLLDKPERIARALRMLVWSGLKGWESHEPDRAPTSFALGLYSWGINHWTPKHNKRTSPPPEWDAALETSLR</sequence>